<organism evidence="2 3">
    <name type="scientific">Fumia xinanensis</name>
    <dbReference type="NCBI Taxonomy" id="2763659"/>
    <lineage>
        <taxon>Bacteria</taxon>
        <taxon>Bacillati</taxon>
        <taxon>Bacillota</taxon>
        <taxon>Clostridia</taxon>
        <taxon>Eubacteriales</taxon>
        <taxon>Oscillospiraceae</taxon>
        <taxon>Fumia</taxon>
    </lineage>
</organism>
<comment type="caution">
    <text evidence="2">The sequence shown here is derived from an EMBL/GenBank/DDBJ whole genome shotgun (WGS) entry which is preliminary data.</text>
</comment>
<evidence type="ECO:0000256" key="1">
    <source>
        <dbReference type="SAM" id="MobiDB-lite"/>
    </source>
</evidence>
<keyword evidence="3" id="KW-1185">Reference proteome</keyword>
<dbReference type="InterPro" id="IPR021145">
    <property type="entry name" value="Portal_protein_SPP1_Gp6-like"/>
</dbReference>
<feature type="compositionally biased region" description="Acidic residues" evidence="1">
    <location>
        <begin position="456"/>
        <end position="467"/>
    </location>
</feature>
<name>A0A926E3L0_9FIRM</name>
<proteinExistence type="predicted"/>
<feature type="region of interest" description="Disordered" evidence="1">
    <location>
        <begin position="424"/>
        <end position="467"/>
    </location>
</feature>
<protein>
    <submittedName>
        <fullName evidence="2">Phage portal protein</fullName>
    </submittedName>
</protein>
<reference evidence="2" key="1">
    <citation type="submission" date="2020-08" db="EMBL/GenBank/DDBJ databases">
        <title>Genome public.</title>
        <authorList>
            <person name="Liu C."/>
            <person name="Sun Q."/>
        </authorList>
    </citation>
    <scope>NUCLEOTIDE SEQUENCE</scope>
    <source>
        <strain evidence="2">NSJ-33</strain>
    </source>
</reference>
<dbReference type="RefSeq" id="WP_249293788.1">
    <property type="nucleotide sequence ID" value="NZ_JACRSV010000001.1"/>
</dbReference>
<sequence>MLQMTAEQFNLINRDNIGQLLQKIRPILDHRRRMYERYSRKISQIDTMGGGYDENGKRHAIVAFEFYVVNMVQGYLGGKAPAYSVQKGDKEESYVKDYTDAIEKIRRYNDDAATYIELIHDYLITSAAHLYIYENEDNEIVYTRFDSRQTVGIFDYATPPNQIGCVRTWEQADVKGQQETVVEVISDGYRRKFIGKDFVFSIVEEPEMLSWGDVPCVTFEHPDGITVFEPAISPIDTYEQLINNVRNMTQYNDDAKLLVYGYNPANQIGTPERDKEDAEWLRANVLFIGEGGKIEWLLKSIDYSGTLSLQKSLHDLITMLTGVPNMTDEAFSSADNASALGYKLYALDQYCATSDRVFRKGYLRLWEIITNRLNLKGADFDFRDINIVMQRNIPTDKDKSISRAATMKSSGLFSDLTCINESQVEVDAQEELERRDQETEKDYETMMKRNQQNPQEEPDDDGQEANP</sequence>
<feature type="compositionally biased region" description="Basic and acidic residues" evidence="1">
    <location>
        <begin position="431"/>
        <end position="447"/>
    </location>
</feature>
<dbReference type="Proteomes" id="UP000610760">
    <property type="component" value="Unassembled WGS sequence"/>
</dbReference>
<accession>A0A926E3L0</accession>
<evidence type="ECO:0000313" key="2">
    <source>
        <dbReference type="EMBL" id="MBC8558890.1"/>
    </source>
</evidence>
<evidence type="ECO:0000313" key="3">
    <source>
        <dbReference type="Proteomes" id="UP000610760"/>
    </source>
</evidence>
<gene>
    <name evidence="2" type="ORF">H8710_02275</name>
</gene>
<dbReference type="AlphaFoldDB" id="A0A926E3L0"/>
<dbReference type="Pfam" id="PF05133">
    <property type="entry name" value="SPP1_portal"/>
    <property type="match status" value="1"/>
</dbReference>
<dbReference type="EMBL" id="JACRSV010000001">
    <property type="protein sequence ID" value="MBC8558890.1"/>
    <property type="molecule type" value="Genomic_DNA"/>
</dbReference>